<protein>
    <submittedName>
        <fullName evidence="1">Uncharacterized protein</fullName>
    </submittedName>
</protein>
<organism evidence="1 2">
    <name type="scientific">Alteromonas naphthalenivorans</name>
    <dbReference type="NCBI Taxonomy" id="715451"/>
    <lineage>
        <taxon>Bacteria</taxon>
        <taxon>Pseudomonadati</taxon>
        <taxon>Pseudomonadota</taxon>
        <taxon>Gammaproteobacteria</taxon>
        <taxon>Alteromonadales</taxon>
        <taxon>Alteromonadaceae</taxon>
        <taxon>Alteromonas/Salinimonas group</taxon>
        <taxon>Alteromonas</taxon>
    </lineage>
</organism>
<evidence type="ECO:0000313" key="1">
    <source>
        <dbReference type="EMBL" id="AEF03675.1"/>
    </source>
</evidence>
<keyword evidence="2" id="KW-1185">Reference proteome</keyword>
<dbReference type="KEGG" id="alt:ambt_10765"/>
<dbReference type="AlphaFoldDB" id="F5ZBL8"/>
<proteinExistence type="predicted"/>
<name>F5ZBL8_ALTNA</name>
<dbReference type="Proteomes" id="UP000000683">
    <property type="component" value="Chromosome"/>
</dbReference>
<gene>
    <name evidence="1" type="ordered locus">ambt_10765</name>
</gene>
<accession>F5ZBL8</accession>
<sequence>MINSYFYLEERWKGKKCKDVAHQVGALKGKARQYDALKLTARR</sequence>
<dbReference type="EMBL" id="CP002339">
    <property type="protein sequence ID" value="AEF03675.1"/>
    <property type="molecule type" value="Genomic_DNA"/>
</dbReference>
<dbReference type="HOGENOM" id="CLU_3228720_0_0_6"/>
<reference evidence="1 2" key="1">
    <citation type="journal article" date="2011" name="J. Bacteriol.">
        <title>Complete genome sequence of the polycyclic aromatic hydrocarbon-degrading bacterium Alteromonas sp. strain SN2.</title>
        <authorList>
            <person name="Jin H.M."/>
            <person name="Jeong H."/>
            <person name="Moon E.J."/>
            <person name="Math R.K."/>
            <person name="Lee K."/>
            <person name="Kim H.J."/>
            <person name="Jeon C.O."/>
            <person name="Oh T.K."/>
            <person name="Kim J.F."/>
        </authorList>
    </citation>
    <scope>NUCLEOTIDE SEQUENCE [LARGE SCALE GENOMIC DNA]</scope>
    <source>
        <strain evidence="2">JCM 17741 / KACC 18427 / KCTC 11700BP / SN2</strain>
    </source>
</reference>
<evidence type="ECO:0000313" key="2">
    <source>
        <dbReference type="Proteomes" id="UP000000683"/>
    </source>
</evidence>